<dbReference type="Proteomes" id="UP000001420">
    <property type="component" value="Chromosome"/>
</dbReference>
<dbReference type="OrthoDB" id="9787572at2"/>
<dbReference type="STRING" id="167539.Pro_0865"/>
<dbReference type="eggNOG" id="COG2179">
    <property type="taxonomic scope" value="Bacteria"/>
</dbReference>
<dbReference type="PANTHER" id="PTHR19288:SF25">
    <property type="entry name" value="PHOSPHATIDYLGLYCEROPHOSPHATASE GEP4, MITOCHONDRIAL"/>
    <property type="match status" value="1"/>
</dbReference>
<dbReference type="SUPFAM" id="SSF56784">
    <property type="entry name" value="HAD-like"/>
    <property type="match status" value="1"/>
</dbReference>
<dbReference type="PANTHER" id="PTHR19288">
    <property type="entry name" value="4-NITROPHENYLPHOSPHATASE-RELATED"/>
    <property type="match status" value="1"/>
</dbReference>
<dbReference type="RefSeq" id="WP_011125017.1">
    <property type="nucleotide sequence ID" value="NC_005042.1"/>
</dbReference>
<dbReference type="PATRIC" id="fig|167539.5.peg.914"/>
<evidence type="ECO:0000313" key="1">
    <source>
        <dbReference type="EMBL" id="AAP99909.1"/>
    </source>
</evidence>
<gene>
    <name evidence="1" type="ordered locus">Pro_0865</name>
</gene>
<proteinExistence type="predicted"/>
<sequence>MYNKLLKANWDSGIPITNIPQNRIREEGIKALLIDVDGTLLPRSEELVHTSVKEWIMNTKTHCSIHLISNNPSRNRIKRIASQLDINFTFGAGKPRKKKLLNCLNKIDLENSQIAIIGDRIFTDILGGNRVGIYTILVKAIGSNGKSKNINYVQFIEKSLAKLIMGVSKR</sequence>
<reference evidence="1 2" key="1">
    <citation type="journal article" date="2003" name="Proc. Natl. Acad. Sci. U.S.A.">
        <title>Genome sequence of the cyanobacterium Prochlorococcus marinus SS120, a nearly minimal oxyphototrophic genome.</title>
        <authorList>
            <person name="Dufresne A."/>
            <person name="Salanoubat M."/>
            <person name="Partensky F."/>
            <person name="Artiguenave F."/>
            <person name="Axmann I.M."/>
            <person name="Barbe V."/>
            <person name="Duprat S."/>
            <person name="Galperin M.Y."/>
            <person name="Koonin E.V."/>
            <person name="Le Gall F."/>
            <person name="Makarova K.S."/>
            <person name="Ostrowski M."/>
            <person name="Oztas S."/>
            <person name="Robert C."/>
            <person name="Rogozin I.B."/>
            <person name="Scanlan D.J."/>
            <person name="Tandeau de Marsac N."/>
            <person name="Weissenbach J."/>
            <person name="Wincker P."/>
            <person name="Wolf Y.I."/>
            <person name="Hess W.R."/>
        </authorList>
    </citation>
    <scope>NUCLEOTIDE SEQUENCE [LARGE SCALE GENOMIC DNA]</scope>
    <source>
        <strain evidence="2">SARG / CCMP1375 / SS120</strain>
    </source>
</reference>
<dbReference type="GO" id="GO:0005737">
    <property type="term" value="C:cytoplasm"/>
    <property type="evidence" value="ECO:0007669"/>
    <property type="project" value="TreeGrafter"/>
</dbReference>
<dbReference type="InterPro" id="IPR023214">
    <property type="entry name" value="HAD_sf"/>
</dbReference>
<dbReference type="Gene3D" id="3.40.50.1000">
    <property type="entry name" value="HAD superfamily/HAD-like"/>
    <property type="match status" value="1"/>
</dbReference>
<dbReference type="InterPro" id="IPR010021">
    <property type="entry name" value="PGPP1/Gep4"/>
</dbReference>
<dbReference type="KEGG" id="pma:Pro_0865"/>
<dbReference type="HOGENOM" id="CLU_056221_4_1_3"/>
<name>Q7VC77_PROMA</name>
<dbReference type="AlphaFoldDB" id="Q7VC77"/>
<evidence type="ECO:0000313" key="2">
    <source>
        <dbReference type="Proteomes" id="UP000001420"/>
    </source>
</evidence>
<dbReference type="GO" id="GO:0008962">
    <property type="term" value="F:phosphatidylglycerophosphatase activity"/>
    <property type="evidence" value="ECO:0007669"/>
    <property type="project" value="InterPro"/>
</dbReference>
<accession>Q7VC77</accession>
<dbReference type="Pfam" id="PF13242">
    <property type="entry name" value="Hydrolase_like"/>
    <property type="match status" value="1"/>
</dbReference>
<keyword evidence="2" id="KW-1185">Reference proteome</keyword>
<dbReference type="NCBIfam" id="TIGR01668">
    <property type="entry name" value="YqeG_hyp_ppase"/>
    <property type="match status" value="1"/>
</dbReference>
<dbReference type="CDD" id="cd16416">
    <property type="entry name" value="HAD_BsYqeG-like"/>
    <property type="match status" value="1"/>
</dbReference>
<dbReference type="EMBL" id="AE017126">
    <property type="protein sequence ID" value="AAP99909.1"/>
    <property type="molecule type" value="Genomic_DNA"/>
</dbReference>
<keyword evidence="1" id="KW-0378">Hydrolase</keyword>
<organism evidence="1 2">
    <name type="scientific">Prochlorococcus marinus (strain SARG / CCMP1375 / SS120)</name>
    <dbReference type="NCBI Taxonomy" id="167539"/>
    <lineage>
        <taxon>Bacteria</taxon>
        <taxon>Bacillati</taxon>
        <taxon>Cyanobacteriota</taxon>
        <taxon>Cyanophyceae</taxon>
        <taxon>Synechococcales</taxon>
        <taxon>Prochlorococcaceae</taxon>
        <taxon>Prochlorococcus</taxon>
    </lineage>
</organism>
<protein>
    <submittedName>
        <fullName evidence="1">Predicted hydrolase of the HAD superfamily</fullName>
    </submittedName>
</protein>
<dbReference type="EnsemblBacteria" id="AAP99909">
    <property type="protein sequence ID" value="AAP99909"/>
    <property type="gene ID" value="Pro_0865"/>
</dbReference>
<dbReference type="InterPro" id="IPR036412">
    <property type="entry name" value="HAD-like_sf"/>
</dbReference>